<dbReference type="Proteomes" id="UP000295499">
    <property type="component" value="Unassembled WGS sequence"/>
</dbReference>
<dbReference type="EMBL" id="SNWM01000002">
    <property type="protein sequence ID" value="TDO23046.1"/>
    <property type="molecule type" value="Genomic_DNA"/>
</dbReference>
<keyword evidence="1" id="KW-1133">Transmembrane helix</keyword>
<keyword evidence="1" id="KW-0472">Membrane</keyword>
<feature type="transmembrane region" description="Helical" evidence="1">
    <location>
        <begin position="79"/>
        <end position="100"/>
    </location>
</feature>
<dbReference type="AlphaFoldDB" id="A0A4R6IM38"/>
<name>A0A4R6IM38_9SPHI</name>
<feature type="transmembrane region" description="Helical" evidence="1">
    <location>
        <begin position="5"/>
        <end position="25"/>
    </location>
</feature>
<feature type="transmembrane region" description="Helical" evidence="1">
    <location>
        <begin position="148"/>
        <end position="167"/>
    </location>
</feature>
<dbReference type="RefSeq" id="WP_133554908.1">
    <property type="nucleotide sequence ID" value="NZ_SNWM01000002.1"/>
</dbReference>
<feature type="transmembrane region" description="Helical" evidence="1">
    <location>
        <begin position="179"/>
        <end position="199"/>
    </location>
</feature>
<feature type="transmembrane region" description="Helical" evidence="1">
    <location>
        <begin position="37"/>
        <end position="59"/>
    </location>
</feature>
<evidence type="ECO:0000313" key="3">
    <source>
        <dbReference type="Proteomes" id="UP000295499"/>
    </source>
</evidence>
<proteinExistence type="predicted"/>
<evidence type="ECO:0000256" key="1">
    <source>
        <dbReference type="SAM" id="Phobius"/>
    </source>
</evidence>
<sequence length="306" mass="35218">MVSKLVRFIFFGNYFIGILAVVLTIESTLQLNVPFNSLAYYALIFSAPIVYYTYAYMGVNKFSNYSNPRAAWYVKHHRFLSISQLFLGASAIALFAYLFFKNLHHILHLPLSYWVFVFIVLGAAALYYGLLPAFFFNLNLRNTGWLKPFIIGFIWACTANILPLILLKIERGTPFPTDVLWVWLFIKNWMFCTVNAIMFDIKDYAIDANLELKTFVVRIGIRKTIFYILLPLLSIGVISLLIFAYVRNFPAIRVGFNLLPFLLTMLVAFSMHHRQRILYYLIVIDGLIFVKAVCGIIGILIAPDLI</sequence>
<evidence type="ECO:0000313" key="2">
    <source>
        <dbReference type="EMBL" id="TDO23046.1"/>
    </source>
</evidence>
<keyword evidence="1" id="KW-0812">Transmembrane</keyword>
<comment type="caution">
    <text evidence="2">The sequence shown here is derived from an EMBL/GenBank/DDBJ whole genome shotgun (WGS) entry which is preliminary data.</text>
</comment>
<dbReference type="OrthoDB" id="1452981at2"/>
<keyword evidence="3" id="KW-1185">Reference proteome</keyword>
<accession>A0A4R6IM38</accession>
<protein>
    <recommendedName>
        <fullName evidence="4">UbiA prenyltransferase family protein</fullName>
    </recommendedName>
</protein>
<feature type="transmembrane region" description="Helical" evidence="1">
    <location>
        <begin position="225"/>
        <end position="246"/>
    </location>
</feature>
<organism evidence="2 3">
    <name type="scientific">Pedobacter duraquae</name>
    <dbReference type="NCBI Taxonomy" id="425511"/>
    <lineage>
        <taxon>Bacteria</taxon>
        <taxon>Pseudomonadati</taxon>
        <taxon>Bacteroidota</taxon>
        <taxon>Sphingobacteriia</taxon>
        <taxon>Sphingobacteriales</taxon>
        <taxon>Sphingobacteriaceae</taxon>
        <taxon>Pedobacter</taxon>
    </lineage>
</organism>
<reference evidence="2 3" key="1">
    <citation type="submission" date="2019-03" db="EMBL/GenBank/DDBJ databases">
        <title>Genomic Encyclopedia of Archaeal and Bacterial Type Strains, Phase II (KMG-II): from individual species to whole genera.</title>
        <authorList>
            <person name="Goeker M."/>
        </authorList>
    </citation>
    <scope>NUCLEOTIDE SEQUENCE [LARGE SCALE GENOMIC DNA]</scope>
    <source>
        <strain evidence="2 3">DSM 19034</strain>
    </source>
</reference>
<feature type="transmembrane region" description="Helical" evidence="1">
    <location>
        <begin position="278"/>
        <end position="302"/>
    </location>
</feature>
<evidence type="ECO:0008006" key="4">
    <source>
        <dbReference type="Google" id="ProtNLM"/>
    </source>
</evidence>
<feature type="transmembrane region" description="Helical" evidence="1">
    <location>
        <begin position="112"/>
        <end position="136"/>
    </location>
</feature>
<feature type="transmembrane region" description="Helical" evidence="1">
    <location>
        <begin position="252"/>
        <end position="271"/>
    </location>
</feature>
<gene>
    <name evidence="2" type="ORF">CLV32_2032</name>
</gene>